<sequence length="362" mass="40661">MSPEREPTDSVPNQGDTPPVKKSAKHFIDKNDTAGIRKRLDEAIACILPAVKDHPALYKSVVDQIENSSFRRSWADSVFYKSFHAWCVAAGQDARPHHVFFLAALAVYSSFKNPKSKFSEEVVRRGLREWVDKELDRPHPFSSTTVPTRSKSPQQASRVKIEPGTSRQGLVKANSAQVKSQVRDGKVQQSIESDLGSVTTGTKRHAPEHEDKPAIKRANVVDETFLAARINRLVELQAPQRRVVLKDEGTQTDSDVSLQAVLGPMQAAMEAMKEQADGLKEQIRQLQDHNMILQDHDRALADISGRVRIHQMRPANNIHRQQYQPQAQELVPLAPVNRQPPAYYCDTGRDMGSGGQIFQWRQ</sequence>
<feature type="coiled-coil region" evidence="1">
    <location>
        <begin position="269"/>
        <end position="296"/>
    </location>
</feature>
<comment type="caution">
    <text evidence="3">The sequence shown here is derived from an EMBL/GenBank/DDBJ whole genome shotgun (WGS) entry which is preliminary data.</text>
</comment>
<feature type="compositionally biased region" description="Polar residues" evidence="2">
    <location>
        <begin position="187"/>
        <end position="201"/>
    </location>
</feature>
<feature type="region of interest" description="Disordered" evidence="2">
    <location>
        <begin position="138"/>
        <end position="209"/>
    </location>
</feature>
<name>A0A8H4KH63_9HYPO</name>
<feature type="compositionally biased region" description="Polar residues" evidence="2">
    <location>
        <begin position="141"/>
        <end position="157"/>
    </location>
</feature>
<proteinExistence type="predicted"/>
<evidence type="ECO:0000313" key="3">
    <source>
        <dbReference type="EMBL" id="KAF4450080.1"/>
    </source>
</evidence>
<evidence type="ECO:0000313" key="4">
    <source>
        <dbReference type="Proteomes" id="UP000605986"/>
    </source>
</evidence>
<dbReference type="OrthoDB" id="5081908at2759"/>
<keyword evidence="4" id="KW-1185">Reference proteome</keyword>
<protein>
    <submittedName>
        <fullName evidence="3">Uncharacterized protein</fullName>
    </submittedName>
</protein>
<accession>A0A8H4KH63</accession>
<reference evidence="3" key="1">
    <citation type="submission" date="2020-01" db="EMBL/GenBank/DDBJ databases">
        <title>Identification and distribution of gene clusters putatively required for synthesis of sphingolipid metabolism inhibitors in phylogenetically diverse species of the filamentous fungus Fusarium.</title>
        <authorList>
            <person name="Kim H.-S."/>
            <person name="Busman M."/>
            <person name="Brown D.W."/>
            <person name="Divon H."/>
            <person name="Uhlig S."/>
            <person name="Proctor R.H."/>
        </authorList>
    </citation>
    <scope>NUCLEOTIDE SEQUENCE</scope>
    <source>
        <strain evidence="3">NRRL 53441</strain>
    </source>
</reference>
<organism evidence="3 4">
    <name type="scientific">Fusarium austroafricanum</name>
    <dbReference type="NCBI Taxonomy" id="2364996"/>
    <lineage>
        <taxon>Eukaryota</taxon>
        <taxon>Fungi</taxon>
        <taxon>Dikarya</taxon>
        <taxon>Ascomycota</taxon>
        <taxon>Pezizomycotina</taxon>
        <taxon>Sordariomycetes</taxon>
        <taxon>Hypocreomycetidae</taxon>
        <taxon>Hypocreales</taxon>
        <taxon>Nectriaceae</taxon>
        <taxon>Fusarium</taxon>
        <taxon>Fusarium concolor species complex</taxon>
    </lineage>
</organism>
<dbReference type="AlphaFoldDB" id="A0A8H4KH63"/>
<dbReference type="EMBL" id="JAADJG010000259">
    <property type="protein sequence ID" value="KAF4450080.1"/>
    <property type="molecule type" value="Genomic_DNA"/>
</dbReference>
<keyword evidence="1" id="KW-0175">Coiled coil</keyword>
<dbReference type="Proteomes" id="UP000605986">
    <property type="component" value="Unassembled WGS sequence"/>
</dbReference>
<feature type="region of interest" description="Disordered" evidence="2">
    <location>
        <begin position="1"/>
        <end position="26"/>
    </location>
</feature>
<evidence type="ECO:0000256" key="2">
    <source>
        <dbReference type="SAM" id="MobiDB-lite"/>
    </source>
</evidence>
<gene>
    <name evidence="3" type="ORF">F53441_6724</name>
</gene>
<evidence type="ECO:0000256" key="1">
    <source>
        <dbReference type="SAM" id="Coils"/>
    </source>
</evidence>